<dbReference type="SUPFAM" id="SSF63867">
    <property type="entry name" value="MoeA C-terminal domain-like"/>
    <property type="match status" value="1"/>
</dbReference>
<sequence>MLDFHVALEELAKAVQLPSKTRQASLVDSLGHYVSEDLVAHYDAPLFDNSAMDGYAVCDPNGDLLAFKVIGRIAAGDLAPMTLQAGEAVRIFTGAPTPKGATTVIMQEHVERVADEIHLAEPYRANMNIRYQGEEVKRGDLLLAKHREMTAATIALCASQGYATIPVFDGLSIAVLSTGSELIPQETALSPGKIYDANRFMLQAWLKKQHHVFDGGIIKDNYEETKATLLALAAQHDVILLSGGASVGEEDHVGKAIAEVGELNGWKIAIKPGKPFGWGKIGNAHVFMLPGNPVSAYVTFYLFVYPFLQQSIGATTATFMKGTAHFEREKLEPRREFLRGMYTENRNGGFDLTIAKGQGSAMLSGLAVANCLIEITPNTAVSEGMTLNFYPIH</sequence>
<dbReference type="GO" id="GO:0061599">
    <property type="term" value="F:molybdopterin molybdotransferase activity"/>
    <property type="evidence" value="ECO:0007669"/>
    <property type="project" value="UniProtKB-UniRule"/>
</dbReference>
<dbReference type="Pfam" id="PF03453">
    <property type="entry name" value="MoeA_N"/>
    <property type="match status" value="1"/>
</dbReference>
<dbReference type="PANTHER" id="PTHR10192:SF5">
    <property type="entry name" value="GEPHYRIN"/>
    <property type="match status" value="1"/>
</dbReference>
<dbReference type="RefSeq" id="WP_213404022.1">
    <property type="nucleotide sequence ID" value="NZ_JAGIBT010000005.1"/>
</dbReference>
<comment type="function">
    <text evidence="2 11">Catalyzes the insertion of molybdate into adenylated molybdopterin with the concomitant release of AMP.</text>
</comment>
<dbReference type="GO" id="GO:0006777">
    <property type="term" value="P:Mo-molybdopterin cofactor biosynthetic process"/>
    <property type="evidence" value="ECO:0007669"/>
    <property type="project" value="UniProtKB-UniRule"/>
</dbReference>
<dbReference type="Proteomes" id="UP000680020">
    <property type="component" value="Unassembled WGS sequence"/>
</dbReference>
<dbReference type="Gene3D" id="2.40.340.10">
    <property type="entry name" value="MoeA, C-terminal, domain IV"/>
    <property type="match status" value="1"/>
</dbReference>
<dbReference type="SUPFAM" id="SSF63882">
    <property type="entry name" value="MoeA N-terminal region -like"/>
    <property type="match status" value="1"/>
</dbReference>
<dbReference type="InterPro" id="IPR005110">
    <property type="entry name" value="MoeA_linker/N"/>
</dbReference>
<dbReference type="GO" id="GO:0005829">
    <property type="term" value="C:cytosol"/>
    <property type="evidence" value="ECO:0007669"/>
    <property type="project" value="TreeGrafter"/>
</dbReference>
<gene>
    <name evidence="13" type="ORF">J7561_06475</name>
</gene>
<dbReference type="PANTHER" id="PTHR10192">
    <property type="entry name" value="MOLYBDOPTERIN BIOSYNTHESIS PROTEIN"/>
    <property type="match status" value="1"/>
</dbReference>
<keyword evidence="7 11" id="KW-0479">Metal-binding</keyword>
<dbReference type="GO" id="GO:0046872">
    <property type="term" value="F:metal ion binding"/>
    <property type="evidence" value="ECO:0007669"/>
    <property type="project" value="UniProtKB-UniRule"/>
</dbReference>
<evidence type="ECO:0000259" key="12">
    <source>
        <dbReference type="SMART" id="SM00852"/>
    </source>
</evidence>
<dbReference type="Gene3D" id="3.40.980.10">
    <property type="entry name" value="MoaB/Mog-like domain"/>
    <property type="match status" value="1"/>
</dbReference>
<organism evidence="13 14">
    <name type="scientific">Wohlfahrtiimonas chitiniclastica</name>
    <dbReference type="NCBI Taxonomy" id="400946"/>
    <lineage>
        <taxon>Bacteria</taxon>
        <taxon>Pseudomonadati</taxon>
        <taxon>Pseudomonadota</taxon>
        <taxon>Gammaproteobacteria</taxon>
        <taxon>Cardiobacteriales</taxon>
        <taxon>Ignatzschineriaceae</taxon>
        <taxon>Wohlfahrtiimonas</taxon>
    </lineage>
</organism>
<dbReference type="Pfam" id="PF03454">
    <property type="entry name" value="MoeA_C"/>
    <property type="match status" value="1"/>
</dbReference>
<evidence type="ECO:0000256" key="2">
    <source>
        <dbReference type="ARBA" id="ARBA00002901"/>
    </source>
</evidence>
<dbReference type="InterPro" id="IPR036135">
    <property type="entry name" value="MoeA_linker/N_sf"/>
</dbReference>
<evidence type="ECO:0000256" key="6">
    <source>
        <dbReference type="ARBA" id="ARBA00022679"/>
    </source>
</evidence>
<comment type="caution">
    <text evidence="13">The sequence shown here is derived from an EMBL/GenBank/DDBJ whole genome shotgun (WGS) entry which is preliminary data.</text>
</comment>
<comment type="pathway">
    <text evidence="3 11">Cofactor biosynthesis; molybdopterin biosynthesis.</text>
</comment>
<evidence type="ECO:0000256" key="1">
    <source>
        <dbReference type="ARBA" id="ARBA00001946"/>
    </source>
</evidence>
<dbReference type="FunFam" id="3.40.980.10:FF:000004">
    <property type="entry name" value="Molybdopterin molybdenumtransferase"/>
    <property type="match status" value="1"/>
</dbReference>
<comment type="cofactor">
    <cofactor evidence="1 11">
        <name>Mg(2+)</name>
        <dbReference type="ChEBI" id="CHEBI:18420"/>
    </cofactor>
</comment>
<evidence type="ECO:0000256" key="3">
    <source>
        <dbReference type="ARBA" id="ARBA00005046"/>
    </source>
</evidence>
<dbReference type="SUPFAM" id="SSF53218">
    <property type="entry name" value="Molybdenum cofactor biosynthesis proteins"/>
    <property type="match status" value="1"/>
</dbReference>
<dbReference type="NCBIfam" id="TIGR00177">
    <property type="entry name" value="molyb_syn"/>
    <property type="match status" value="1"/>
</dbReference>
<evidence type="ECO:0000256" key="8">
    <source>
        <dbReference type="ARBA" id="ARBA00022842"/>
    </source>
</evidence>
<comment type="similarity">
    <text evidence="4 11">Belongs to the MoeA family.</text>
</comment>
<dbReference type="NCBIfam" id="NF045515">
    <property type="entry name" value="Glp_gephyrin"/>
    <property type="match status" value="1"/>
</dbReference>
<evidence type="ECO:0000256" key="9">
    <source>
        <dbReference type="ARBA" id="ARBA00023150"/>
    </source>
</evidence>
<evidence type="ECO:0000256" key="7">
    <source>
        <dbReference type="ARBA" id="ARBA00022723"/>
    </source>
</evidence>
<dbReference type="SMART" id="SM00852">
    <property type="entry name" value="MoCF_biosynth"/>
    <property type="match status" value="1"/>
</dbReference>
<dbReference type="Gene3D" id="3.90.105.10">
    <property type="entry name" value="Molybdopterin biosynthesis moea protein, domain 2"/>
    <property type="match status" value="1"/>
</dbReference>
<name>A0AB35BX43_9GAMM</name>
<feature type="domain" description="MoaB/Mog" evidence="12">
    <location>
        <begin position="174"/>
        <end position="310"/>
    </location>
</feature>
<reference evidence="13" key="1">
    <citation type="submission" date="2021-03" db="EMBL/GenBank/DDBJ databases">
        <title>Identification and antibiotic profiling of Wohlfahrtiimonas chitiniclastica, an underestimated human pathogen.</title>
        <authorList>
            <person name="Kopf A."/>
            <person name="Bunk B."/>
            <person name="Coldewey S."/>
            <person name="Gunzer F."/>
            <person name="Riedel T."/>
            <person name="Schroettner P."/>
        </authorList>
    </citation>
    <scope>NUCLEOTIDE SEQUENCE</scope>
    <source>
        <strain evidence="13">DSM 100917</strain>
    </source>
</reference>
<evidence type="ECO:0000256" key="5">
    <source>
        <dbReference type="ARBA" id="ARBA00022505"/>
    </source>
</evidence>
<dbReference type="InterPro" id="IPR036688">
    <property type="entry name" value="MoeA_C_domain_IV_sf"/>
</dbReference>
<dbReference type="InterPro" id="IPR001453">
    <property type="entry name" value="MoaB/Mog_dom"/>
</dbReference>
<dbReference type="AlphaFoldDB" id="A0AB35BX43"/>
<accession>A0AB35BX43</accession>
<keyword evidence="9 11" id="KW-0501">Molybdenum cofactor biosynthesis</keyword>
<evidence type="ECO:0000256" key="10">
    <source>
        <dbReference type="ARBA" id="ARBA00047317"/>
    </source>
</evidence>
<proteinExistence type="inferred from homology"/>
<keyword evidence="6 11" id="KW-0808">Transferase</keyword>
<dbReference type="Gene3D" id="2.170.190.11">
    <property type="entry name" value="Molybdopterin biosynthesis moea protein, domain 3"/>
    <property type="match status" value="1"/>
</dbReference>
<dbReference type="InterPro" id="IPR038987">
    <property type="entry name" value="MoeA-like"/>
</dbReference>
<keyword evidence="5 11" id="KW-0500">Molybdenum</keyword>
<evidence type="ECO:0000313" key="14">
    <source>
        <dbReference type="Proteomes" id="UP000680020"/>
    </source>
</evidence>
<comment type="catalytic activity">
    <reaction evidence="10">
        <text>adenylyl-molybdopterin + molybdate = Mo-molybdopterin + AMP + H(+)</text>
        <dbReference type="Rhea" id="RHEA:35047"/>
        <dbReference type="ChEBI" id="CHEBI:15378"/>
        <dbReference type="ChEBI" id="CHEBI:36264"/>
        <dbReference type="ChEBI" id="CHEBI:62727"/>
        <dbReference type="ChEBI" id="CHEBI:71302"/>
        <dbReference type="ChEBI" id="CHEBI:456215"/>
        <dbReference type="EC" id="2.10.1.1"/>
    </reaction>
</comment>
<evidence type="ECO:0000256" key="11">
    <source>
        <dbReference type="RuleBase" id="RU365090"/>
    </source>
</evidence>
<protein>
    <recommendedName>
        <fullName evidence="11">Molybdopterin molybdenumtransferase</fullName>
        <ecNumber evidence="11">2.10.1.1</ecNumber>
    </recommendedName>
</protein>
<dbReference type="EC" id="2.10.1.1" evidence="11"/>
<dbReference type="EMBL" id="JAGIBU010000004">
    <property type="protein sequence ID" value="MBS7824849.1"/>
    <property type="molecule type" value="Genomic_DNA"/>
</dbReference>
<keyword evidence="8 11" id="KW-0460">Magnesium</keyword>
<dbReference type="InterPro" id="IPR036425">
    <property type="entry name" value="MoaB/Mog-like_dom_sf"/>
</dbReference>
<dbReference type="CDD" id="cd00887">
    <property type="entry name" value="MoeA"/>
    <property type="match status" value="1"/>
</dbReference>
<evidence type="ECO:0000256" key="4">
    <source>
        <dbReference type="ARBA" id="ARBA00010763"/>
    </source>
</evidence>
<evidence type="ECO:0000313" key="13">
    <source>
        <dbReference type="EMBL" id="MBS7824849.1"/>
    </source>
</evidence>
<dbReference type="InterPro" id="IPR005111">
    <property type="entry name" value="MoeA_C_domain_IV"/>
</dbReference>
<dbReference type="Pfam" id="PF00994">
    <property type="entry name" value="MoCF_biosynth"/>
    <property type="match status" value="1"/>
</dbReference>